<dbReference type="PANTHER" id="PTHR31441:SF2">
    <property type="entry name" value="FOLLICULIN"/>
    <property type="match status" value="1"/>
</dbReference>
<comment type="subcellular location">
    <subcellularLocation>
        <location evidence="2">Cell projection</location>
        <location evidence="2">Cilium</location>
    </subcellularLocation>
    <subcellularLocation>
        <location evidence="4">Cytoplasm</location>
        <location evidence="4">Cytoskeleton</location>
        <location evidence="4">Microtubule organizing center</location>
        <location evidence="4">Centrosome</location>
    </subcellularLocation>
    <subcellularLocation>
        <location evidence="3">Cytoplasm</location>
        <location evidence="3">Cytoskeleton</location>
        <location evidence="3">Spindle</location>
    </subcellularLocation>
    <subcellularLocation>
        <location evidence="5">Cytoplasm</location>
        <location evidence="5">Cytosol</location>
    </subcellularLocation>
    <subcellularLocation>
        <location evidence="6">Lysosome membrane</location>
    </subcellularLocation>
    <subcellularLocation>
        <location evidence="1">Nucleus</location>
    </subcellularLocation>
</comment>
<feature type="compositionally biased region" description="Basic and acidic residues" evidence="16">
    <location>
        <begin position="335"/>
        <end position="345"/>
    </location>
</feature>
<dbReference type="GO" id="GO:0005765">
    <property type="term" value="C:lysosomal membrane"/>
    <property type="evidence" value="ECO:0007669"/>
    <property type="project" value="UniProtKB-SubCell"/>
</dbReference>
<dbReference type="AlphaFoldDB" id="A0ABD0LNU0"/>
<keyword evidence="9" id="KW-0343">GTPase activation</keyword>
<evidence type="ECO:0000256" key="4">
    <source>
        <dbReference type="ARBA" id="ARBA00004300"/>
    </source>
</evidence>
<reference evidence="18 19" key="1">
    <citation type="journal article" date="2023" name="Sci. Data">
        <title>Genome assembly of the Korean intertidal mud-creeper Batillaria attramentaria.</title>
        <authorList>
            <person name="Patra A.K."/>
            <person name="Ho P.T."/>
            <person name="Jun S."/>
            <person name="Lee S.J."/>
            <person name="Kim Y."/>
            <person name="Won Y.J."/>
        </authorList>
    </citation>
    <scope>NUCLEOTIDE SEQUENCE [LARGE SCALE GENOMIC DNA]</scope>
    <source>
        <strain evidence="18">Wonlab-2016</strain>
    </source>
</reference>
<evidence type="ECO:0000313" key="18">
    <source>
        <dbReference type="EMBL" id="KAK7500901.1"/>
    </source>
</evidence>
<comment type="caution">
    <text evidence="18">The sequence shown here is derived from an EMBL/GenBank/DDBJ whole genome shotgun (WGS) entry which is preliminary data.</text>
</comment>
<protein>
    <recommendedName>
        <fullName evidence="8">Folliculin</fullName>
    </recommendedName>
</protein>
<organism evidence="18 19">
    <name type="scientific">Batillaria attramentaria</name>
    <dbReference type="NCBI Taxonomy" id="370345"/>
    <lineage>
        <taxon>Eukaryota</taxon>
        <taxon>Metazoa</taxon>
        <taxon>Spiralia</taxon>
        <taxon>Lophotrochozoa</taxon>
        <taxon>Mollusca</taxon>
        <taxon>Gastropoda</taxon>
        <taxon>Caenogastropoda</taxon>
        <taxon>Sorbeoconcha</taxon>
        <taxon>Cerithioidea</taxon>
        <taxon>Batillariidae</taxon>
        <taxon>Batillaria</taxon>
    </lineage>
</organism>
<dbReference type="Pfam" id="PF11704">
    <property type="entry name" value="Folliculin"/>
    <property type="match status" value="1"/>
</dbReference>
<evidence type="ECO:0000256" key="7">
    <source>
        <dbReference type="ARBA" id="ARBA00009987"/>
    </source>
</evidence>
<evidence type="ECO:0000256" key="2">
    <source>
        <dbReference type="ARBA" id="ARBA00004138"/>
    </source>
</evidence>
<keyword evidence="13" id="KW-0458">Lysosome</keyword>
<evidence type="ECO:0000313" key="19">
    <source>
        <dbReference type="Proteomes" id="UP001519460"/>
    </source>
</evidence>
<feature type="domain" description="UDENN FLCN/SMCR8-type" evidence="17">
    <location>
        <begin position="94"/>
        <end position="577"/>
    </location>
</feature>
<evidence type="ECO:0000256" key="11">
    <source>
        <dbReference type="ARBA" id="ARBA00023136"/>
    </source>
</evidence>
<evidence type="ECO:0000256" key="5">
    <source>
        <dbReference type="ARBA" id="ARBA00004514"/>
    </source>
</evidence>
<dbReference type="PANTHER" id="PTHR31441">
    <property type="entry name" value="FOLLICULIN FAMILY MEMBER"/>
    <property type="match status" value="1"/>
</dbReference>
<evidence type="ECO:0000256" key="1">
    <source>
        <dbReference type="ARBA" id="ARBA00004123"/>
    </source>
</evidence>
<evidence type="ECO:0000259" key="17">
    <source>
        <dbReference type="PROSITE" id="PS51834"/>
    </source>
</evidence>
<dbReference type="EMBL" id="JACVVK020000034">
    <property type="protein sequence ID" value="KAK7500901.1"/>
    <property type="molecule type" value="Genomic_DNA"/>
</dbReference>
<feature type="compositionally biased region" description="Low complexity" evidence="16">
    <location>
        <begin position="63"/>
        <end position="78"/>
    </location>
</feature>
<evidence type="ECO:0000256" key="12">
    <source>
        <dbReference type="ARBA" id="ARBA00023212"/>
    </source>
</evidence>
<keyword evidence="10" id="KW-0963">Cytoplasm</keyword>
<keyword evidence="11" id="KW-0472">Membrane</keyword>
<dbReference type="InterPro" id="IPR044886">
    <property type="entry name" value="FLCN_DENN_C_sf"/>
</dbReference>
<evidence type="ECO:0000256" key="8">
    <source>
        <dbReference type="ARBA" id="ARBA00021824"/>
    </source>
</evidence>
<dbReference type="GO" id="GO:0005819">
    <property type="term" value="C:spindle"/>
    <property type="evidence" value="ECO:0007669"/>
    <property type="project" value="UniProtKB-SubCell"/>
</dbReference>
<evidence type="ECO:0000256" key="3">
    <source>
        <dbReference type="ARBA" id="ARBA00004186"/>
    </source>
</evidence>
<feature type="compositionally biased region" description="Polar residues" evidence="16">
    <location>
        <begin position="322"/>
        <end position="333"/>
    </location>
</feature>
<evidence type="ECO:0000256" key="9">
    <source>
        <dbReference type="ARBA" id="ARBA00022468"/>
    </source>
</evidence>
<evidence type="ECO:0000256" key="16">
    <source>
        <dbReference type="SAM" id="MobiDB-lite"/>
    </source>
</evidence>
<dbReference type="InterPro" id="IPR021713">
    <property type="entry name" value="Folliculin"/>
</dbReference>
<feature type="region of interest" description="Disordered" evidence="16">
    <location>
        <begin position="320"/>
        <end position="358"/>
    </location>
</feature>
<evidence type="ECO:0000256" key="6">
    <source>
        <dbReference type="ARBA" id="ARBA00004656"/>
    </source>
</evidence>
<dbReference type="InterPro" id="IPR037520">
    <property type="entry name" value="Folliculin/SMCR8_longin"/>
</dbReference>
<keyword evidence="14" id="KW-0539">Nucleus</keyword>
<comment type="similarity">
    <text evidence="7">Belongs to the folliculin family.</text>
</comment>
<dbReference type="GO" id="GO:0005096">
    <property type="term" value="F:GTPase activator activity"/>
    <property type="evidence" value="ECO:0007669"/>
    <property type="project" value="UniProtKB-KW"/>
</dbReference>
<name>A0ABD0LNU0_9CAEN</name>
<proteinExistence type="inferred from homology"/>
<dbReference type="Gene3D" id="3.40.50.12430">
    <property type="match status" value="1"/>
</dbReference>
<accession>A0ABD0LNU0</accession>
<dbReference type="InterPro" id="IPR032035">
    <property type="entry name" value="Folliculin_DENN"/>
</dbReference>
<evidence type="ECO:0000256" key="13">
    <source>
        <dbReference type="ARBA" id="ARBA00023228"/>
    </source>
</evidence>
<dbReference type="Pfam" id="PF16692">
    <property type="entry name" value="Folliculin_C"/>
    <property type="match status" value="1"/>
</dbReference>
<dbReference type="PROSITE" id="PS51834">
    <property type="entry name" value="DENN_FLCN_SMCR8"/>
    <property type="match status" value="1"/>
</dbReference>
<dbReference type="GO" id="GO:0005829">
    <property type="term" value="C:cytosol"/>
    <property type="evidence" value="ECO:0007669"/>
    <property type="project" value="UniProtKB-SubCell"/>
</dbReference>
<sequence length="591" mass="66174">MNAIVSLCHFCELHGPKILYCTQTLRPQEKTASEADAVDGLSKRLKSTNVGIGSGTGSGEPASTGNASLSSSTSSSHHLASRDPAKDYAKDVCEGCKSVKTGFVSHDDEAQLSYVSTQQPHVPQIFTRMRQACIRSLSCEVCPGREGPIFYGDDQNGSVLSHTFYVPDSQARGKQRLYSIVVFMMDRIYLLNSWPFLVPQLRTIIDMLQNKAEKVRKEEADKIPQGVNRMSATLGPNFLKTRGGNNKPARSLSELTGDKNIFKILHVAFVWTLKACGSRISETLLEGPPTEDSIIDMEKQEETEEGFIKIYTRKISMEAKPASSQADEGSSLSLHCDETSRKEPTAETTTNVPPVTAHEGKPIIKGLRHLRKVLGNDKFQMLAHHVVIGNQIIVCSSDQALTQSFFESVKILLPRGCCRIIYHSDKYEESWRCNFLGQNPDMVLPDHVVSSERFLLVEIIQHDDHNYNSVDSDMSETDEDFSCYEFRLVSPVCLPDRVPAVLSRMLLALRNENLTERVMEQCFVCLKEEWMNKVKVLFKFTKAGGGRSEDETHKLLQVVGAKEEDKPLLKFWMTGLSVQYRTHILASSKQR</sequence>
<dbReference type="Gene3D" id="1.10.10.1730">
    <property type="entry name" value="Folliculin"/>
    <property type="match status" value="1"/>
</dbReference>
<dbReference type="Proteomes" id="UP001519460">
    <property type="component" value="Unassembled WGS sequence"/>
</dbReference>
<dbReference type="GO" id="GO:0005634">
    <property type="term" value="C:nucleus"/>
    <property type="evidence" value="ECO:0007669"/>
    <property type="project" value="UniProtKB-SubCell"/>
</dbReference>
<gene>
    <name evidence="18" type="ORF">BaRGS_00007781</name>
</gene>
<keyword evidence="15" id="KW-0966">Cell projection</keyword>
<evidence type="ECO:0000256" key="10">
    <source>
        <dbReference type="ARBA" id="ARBA00022490"/>
    </source>
</evidence>
<keyword evidence="12" id="KW-0206">Cytoskeleton</keyword>
<keyword evidence="19" id="KW-1185">Reference proteome</keyword>
<dbReference type="GO" id="GO:0005813">
    <property type="term" value="C:centrosome"/>
    <property type="evidence" value="ECO:0007669"/>
    <property type="project" value="UniProtKB-SubCell"/>
</dbReference>
<feature type="region of interest" description="Disordered" evidence="16">
    <location>
        <begin position="49"/>
        <end position="83"/>
    </location>
</feature>
<evidence type="ECO:0000256" key="14">
    <source>
        <dbReference type="ARBA" id="ARBA00023242"/>
    </source>
</evidence>
<dbReference type="GO" id="GO:0005929">
    <property type="term" value="C:cilium"/>
    <property type="evidence" value="ECO:0007669"/>
    <property type="project" value="UniProtKB-SubCell"/>
</dbReference>
<dbReference type="InterPro" id="IPR037521">
    <property type="entry name" value="FLCN/SMCR8_DENN"/>
</dbReference>
<evidence type="ECO:0000256" key="15">
    <source>
        <dbReference type="ARBA" id="ARBA00023273"/>
    </source>
</evidence>